<name>A0A226F1M1_FOLCA</name>
<dbReference type="SUPFAM" id="SSF52540">
    <property type="entry name" value="P-loop containing nucleoside triphosphate hydrolases"/>
    <property type="match status" value="1"/>
</dbReference>
<evidence type="ECO:0000256" key="2">
    <source>
        <dbReference type="ARBA" id="ARBA00022692"/>
    </source>
</evidence>
<comment type="subcellular location">
    <subcellularLocation>
        <location evidence="1">Membrane</location>
        <topology evidence="1">Multi-pass membrane protein</topology>
    </subcellularLocation>
</comment>
<dbReference type="InterPro" id="IPR003593">
    <property type="entry name" value="AAA+_ATPase"/>
</dbReference>
<evidence type="ECO:0000256" key="3">
    <source>
        <dbReference type="ARBA" id="ARBA00022741"/>
    </source>
</evidence>
<evidence type="ECO:0000256" key="7">
    <source>
        <dbReference type="SAM" id="Phobius"/>
    </source>
</evidence>
<dbReference type="PROSITE" id="PS50893">
    <property type="entry name" value="ABC_TRANSPORTER_2"/>
    <property type="match status" value="1"/>
</dbReference>
<dbReference type="AlphaFoldDB" id="A0A226F1M1"/>
<feature type="transmembrane region" description="Helical" evidence="7">
    <location>
        <begin position="667"/>
        <end position="692"/>
    </location>
</feature>
<evidence type="ECO:0000313" key="10">
    <source>
        <dbReference type="Proteomes" id="UP000198287"/>
    </source>
</evidence>
<protein>
    <submittedName>
        <fullName evidence="9">ABC transporter G family member 23</fullName>
    </submittedName>
</protein>
<dbReference type="PANTHER" id="PTHR43038">
    <property type="entry name" value="ATP-BINDING CASSETTE, SUB-FAMILY H, MEMBER 1"/>
    <property type="match status" value="1"/>
</dbReference>
<dbReference type="InterPro" id="IPR017871">
    <property type="entry name" value="ABC_transporter-like_CS"/>
</dbReference>
<keyword evidence="5 7" id="KW-1133">Transmembrane helix</keyword>
<evidence type="ECO:0000256" key="5">
    <source>
        <dbReference type="ARBA" id="ARBA00022989"/>
    </source>
</evidence>
<dbReference type="Gene3D" id="3.40.50.300">
    <property type="entry name" value="P-loop containing nucleotide triphosphate hydrolases"/>
    <property type="match status" value="1"/>
</dbReference>
<feature type="transmembrane region" description="Helical" evidence="7">
    <location>
        <begin position="504"/>
        <end position="526"/>
    </location>
</feature>
<dbReference type="Pfam" id="PF00005">
    <property type="entry name" value="ABC_tran"/>
    <property type="match status" value="1"/>
</dbReference>
<dbReference type="Proteomes" id="UP000198287">
    <property type="component" value="Unassembled WGS sequence"/>
</dbReference>
<keyword evidence="6 7" id="KW-0472">Membrane</keyword>
<feature type="domain" description="ABC transporter" evidence="8">
    <location>
        <begin position="13"/>
        <end position="246"/>
    </location>
</feature>
<accession>A0A226F1M1</accession>
<dbReference type="EMBL" id="LNIX01000001">
    <property type="protein sequence ID" value="OXA63260.1"/>
    <property type="molecule type" value="Genomic_DNA"/>
</dbReference>
<keyword evidence="4" id="KW-0067">ATP-binding</keyword>
<keyword evidence="3" id="KW-0547">Nucleotide-binding</keyword>
<gene>
    <name evidence="9" type="ORF">Fcan01_00224</name>
</gene>
<sequence>MTAISVEDDFSVLKIISATKYFSPGVSVLQDVNLSVEKGMIYALLGQSGCGKTTLLSCIVGLQKLCSGNIEIFGRDISHYRNGVPGSAVGFMPQEIALYESFTILEIFSYYGLLHSLSEDGIRSKLEELQILLNLPNFDKYVNEMSGGERRRVSLGVALLHDPKLLILDEPTVGIDPLLRQKWIGYLRDGTILVEDSPQNLLKTYKVTLLDEAMLKVCKLEGHRQQKEIPTSKINFGRSQRPRYNVELTAFRKLGNDAVSRSYQNSVPEKLGDNLQDTTCINWNLMRNEFKNLKALTKRNWIIYIRFKMLFVIQIFTLLMGCFLAIHVMGNDPVGLKLGVVNYNPQCQNGGKSFSENLNRSGLGFHDDLDKYNFGCELFDNLGGDEATMNLVYKDTVQDALEALKKGHIIGYIVIPRNYSDHLKHRILFSMHADNVTITGSTISARLDNSNYLVSYFARQYISSNMLQFMENLAKKYDVDKGRVTLPLQFHAVHGSLTDTWNAFLAPMYLFIVWASACSLCSLFHSQDKTQTSLSRTLVTGVDYRTIIFSYFVVDFFIMLPQIFVMFMCFWWDRGDKIKGSWAMIFLIFYIVRVNITSLTLLLAESSKNFLNALFCVLAIFWMSIYASDTIWPIETVTWWYRPFCYCLPLTNPIGMLRSVLTRGWGITHPAVFCYGVTIPLAVSILAFLVTVRIGSKR</sequence>
<feature type="transmembrane region" description="Helical" evidence="7">
    <location>
        <begin position="546"/>
        <end position="572"/>
    </location>
</feature>
<keyword evidence="2 7" id="KW-0812">Transmembrane</keyword>
<feature type="transmembrane region" description="Helical" evidence="7">
    <location>
        <begin position="301"/>
        <end position="326"/>
    </location>
</feature>
<dbReference type="GO" id="GO:0016020">
    <property type="term" value="C:membrane"/>
    <property type="evidence" value="ECO:0007669"/>
    <property type="project" value="UniProtKB-SubCell"/>
</dbReference>
<dbReference type="OrthoDB" id="6512918at2759"/>
<dbReference type="PANTHER" id="PTHR43038:SF3">
    <property type="entry name" value="ABC TRANSPORTER G FAMILY MEMBER 20 ISOFORM X1"/>
    <property type="match status" value="1"/>
</dbReference>
<dbReference type="PROSITE" id="PS00211">
    <property type="entry name" value="ABC_TRANSPORTER_1"/>
    <property type="match status" value="1"/>
</dbReference>
<evidence type="ECO:0000256" key="1">
    <source>
        <dbReference type="ARBA" id="ARBA00004141"/>
    </source>
</evidence>
<dbReference type="GO" id="GO:0016887">
    <property type="term" value="F:ATP hydrolysis activity"/>
    <property type="evidence" value="ECO:0007669"/>
    <property type="project" value="InterPro"/>
</dbReference>
<reference evidence="9 10" key="1">
    <citation type="submission" date="2015-12" db="EMBL/GenBank/DDBJ databases">
        <title>The genome of Folsomia candida.</title>
        <authorList>
            <person name="Faddeeva A."/>
            <person name="Derks M.F."/>
            <person name="Anvar Y."/>
            <person name="Smit S."/>
            <person name="Van Straalen N."/>
            <person name="Roelofs D."/>
        </authorList>
    </citation>
    <scope>NUCLEOTIDE SEQUENCE [LARGE SCALE GENOMIC DNA]</scope>
    <source>
        <strain evidence="9 10">VU population</strain>
        <tissue evidence="9">Whole body</tissue>
    </source>
</reference>
<dbReference type="GO" id="GO:0005524">
    <property type="term" value="F:ATP binding"/>
    <property type="evidence" value="ECO:0007669"/>
    <property type="project" value="UniProtKB-KW"/>
</dbReference>
<dbReference type="InterPro" id="IPR013525">
    <property type="entry name" value="ABC2_TM"/>
</dbReference>
<feature type="transmembrane region" description="Helical" evidence="7">
    <location>
        <begin position="584"/>
        <end position="604"/>
    </location>
</feature>
<feature type="transmembrane region" description="Helical" evidence="7">
    <location>
        <begin position="610"/>
        <end position="627"/>
    </location>
</feature>
<keyword evidence="10" id="KW-1185">Reference proteome</keyword>
<dbReference type="GO" id="GO:0140359">
    <property type="term" value="F:ABC-type transporter activity"/>
    <property type="evidence" value="ECO:0007669"/>
    <property type="project" value="InterPro"/>
</dbReference>
<evidence type="ECO:0000313" key="9">
    <source>
        <dbReference type="EMBL" id="OXA63260.1"/>
    </source>
</evidence>
<evidence type="ECO:0000256" key="4">
    <source>
        <dbReference type="ARBA" id="ARBA00022840"/>
    </source>
</evidence>
<comment type="caution">
    <text evidence="9">The sequence shown here is derived from an EMBL/GenBank/DDBJ whole genome shotgun (WGS) entry which is preliminary data.</text>
</comment>
<evidence type="ECO:0000259" key="8">
    <source>
        <dbReference type="PROSITE" id="PS50893"/>
    </source>
</evidence>
<proteinExistence type="predicted"/>
<dbReference type="Pfam" id="PF12698">
    <property type="entry name" value="ABC2_membrane_3"/>
    <property type="match status" value="1"/>
</dbReference>
<dbReference type="SMART" id="SM00382">
    <property type="entry name" value="AAA"/>
    <property type="match status" value="1"/>
</dbReference>
<dbReference type="InterPro" id="IPR027417">
    <property type="entry name" value="P-loop_NTPase"/>
</dbReference>
<evidence type="ECO:0000256" key="6">
    <source>
        <dbReference type="ARBA" id="ARBA00023136"/>
    </source>
</evidence>
<organism evidence="9 10">
    <name type="scientific">Folsomia candida</name>
    <name type="common">Springtail</name>
    <dbReference type="NCBI Taxonomy" id="158441"/>
    <lineage>
        <taxon>Eukaryota</taxon>
        <taxon>Metazoa</taxon>
        <taxon>Ecdysozoa</taxon>
        <taxon>Arthropoda</taxon>
        <taxon>Hexapoda</taxon>
        <taxon>Collembola</taxon>
        <taxon>Entomobryomorpha</taxon>
        <taxon>Isotomoidea</taxon>
        <taxon>Isotomidae</taxon>
        <taxon>Proisotominae</taxon>
        <taxon>Folsomia</taxon>
    </lineage>
</organism>
<dbReference type="InterPro" id="IPR003439">
    <property type="entry name" value="ABC_transporter-like_ATP-bd"/>
</dbReference>